<evidence type="ECO:0000313" key="1">
    <source>
        <dbReference type="EMBL" id="GME76634.1"/>
    </source>
</evidence>
<dbReference type="Proteomes" id="UP001165064">
    <property type="component" value="Unassembled WGS sequence"/>
</dbReference>
<proteinExistence type="predicted"/>
<name>A0ACB5SYZ4_AMBMO</name>
<comment type="caution">
    <text evidence="1">The sequence shown here is derived from an EMBL/GenBank/DDBJ whole genome shotgun (WGS) entry which is preliminary data.</text>
</comment>
<keyword evidence="2" id="KW-1185">Reference proteome</keyword>
<protein>
    <submittedName>
        <fullName evidence="1">Unnamed protein product</fullName>
    </submittedName>
</protein>
<organism evidence="1 2">
    <name type="scientific">Ambrosiozyma monospora</name>
    <name type="common">Yeast</name>
    <name type="synonym">Endomycopsis monosporus</name>
    <dbReference type="NCBI Taxonomy" id="43982"/>
    <lineage>
        <taxon>Eukaryota</taxon>
        <taxon>Fungi</taxon>
        <taxon>Dikarya</taxon>
        <taxon>Ascomycota</taxon>
        <taxon>Saccharomycotina</taxon>
        <taxon>Pichiomycetes</taxon>
        <taxon>Pichiales</taxon>
        <taxon>Pichiaceae</taxon>
        <taxon>Ambrosiozyma</taxon>
    </lineage>
</organism>
<evidence type="ECO:0000313" key="2">
    <source>
        <dbReference type="Proteomes" id="UP001165064"/>
    </source>
</evidence>
<dbReference type="EMBL" id="BSXS01001592">
    <property type="protein sequence ID" value="GME76634.1"/>
    <property type="molecule type" value="Genomic_DNA"/>
</dbReference>
<gene>
    <name evidence="1" type="ORF">Amon02_000269500</name>
</gene>
<accession>A0ACB5SYZ4</accession>
<sequence length="226" mass="25286">MWATPAAISALLTDVPSTLINPTKSRLMKLLELIDIISITLYQPIENVAFAADHDWILRFPSVFQYLRTLIGKLHLTSVVSALSGGSAISNIVSDKIDLKTEKPTTPASESSYETKEKNASLSLKTYVWSSRLWAIYVAIEVIKVLHDFHKLRQRSRSGSSDQSWNSKFIRRAVAHLASLPLTYHWSLYDGCFGDLSVGLFGTLCTLLDSFHDWGEVADEIRSLKV</sequence>
<reference evidence="1" key="1">
    <citation type="submission" date="2023-04" db="EMBL/GenBank/DDBJ databases">
        <title>Ambrosiozyma monospora NBRC 10751.</title>
        <authorList>
            <person name="Ichikawa N."/>
            <person name="Sato H."/>
            <person name="Tonouchi N."/>
        </authorList>
    </citation>
    <scope>NUCLEOTIDE SEQUENCE</scope>
    <source>
        <strain evidence="1">NBRC 10751</strain>
    </source>
</reference>